<dbReference type="Pfam" id="PF00455">
    <property type="entry name" value="DeoRC"/>
    <property type="match status" value="1"/>
</dbReference>
<dbReference type="Pfam" id="PF08220">
    <property type="entry name" value="HTH_DeoR"/>
    <property type="match status" value="1"/>
</dbReference>
<gene>
    <name evidence="7" type="ORF">FM104_10755</name>
</gene>
<evidence type="ECO:0000256" key="4">
    <source>
        <dbReference type="ARBA" id="ARBA00023163"/>
    </source>
</evidence>
<organism evidence="7 8">
    <name type="scientific">Microbacterium esteraromaticum</name>
    <dbReference type="NCBI Taxonomy" id="57043"/>
    <lineage>
        <taxon>Bacteria</taxon>
        <taxon>Bacillati</taxon>
        <taxon>Actinomycetota</taxon>
        <taxon>Actinomycetes</taxon>
        <taxon>Micrococcales</taxon>
        <taxon>Microbacteriaceae</taxon>
        <taxon>Microbacterium</taxon>
    </lineage>
</organism>
<dbReference type="PRINTS" id="PR00037">
    <property type="entry name" value="HTHLACR"/>
</dbReference>
<evidence type="ECO:0000256" key="5">
    <source>
        <dbReference type="ARBA" id="ARBA00024937"/>
    </source>
</evidence>
<reference evidence="7 8" key="1">
    <citation type="submission" date="2017-02" db="EMBL/GenBank/DDBJ databases">
        <authorList>
            <person name="Peterson S.W."/>
        </authorList>
    </citation>
    <scope>NUCLEOTIDE SEQUENCE [LARGE SCALE GENOMIC DNA]</scope>
    <source>
        <strain evidence="7 8">B Mb 05.01</strain>
    </source>
</reference>
<dbReference type="PROSITE" id="PS51000">
    <property type="entry name" value="HTH_DEOR_2"/>
    <property type="match status" value="1"/>
</dbReference>
<evidence type="ECO:0000256" key="3">
    <source>
        <dbReference type="ARBA" id="ARBA00023015"/>
    </source>
</evidence>
<dbReference type="InterPro" id="IPR014036">
    <property type="entry name" value="DeoR-like_C"/>
</dbReference>
<dbReference type="InterPro" id="IPR036390">
    <property type="entry name" value="WH_DNA-bd_sf"/>
</dbReference>
<name>A0A1R4K6N7_9MICO</name>
<evidence type="ECO:0000256" key="2">
    <source>
        <dbReference type="ARBA" id="ARBA00022491"/>
    </source>
</evidence>
<dbReference type="RefSeq" id="WP_087132228.1">
    <property type="nucleotide sequence ID" value="NZ_FUKO01000023.1"/>
</dbReference>
<accession>A0A1R4K6N7</accession>
<dbReference type="SMART" id="SM01134">
    <property type="entry name" value="DeoRC"/>
    <property type="match status" value="1"/>
</dbReference>
<keyword evidence="2" id="KW-0678">Repressor</keyword>
<comment type="function">
    <text evidence="5">Repressor of the lactose catabolism operon. Galactose-6-phosphate is the inducer.</text>
</comment>
<evidence type="ECO:0000313" key="7">
    <source>
        <dbReference type="EMBL" id="SJN39977.1"/>
    </source>
</evidence>
<evidence type="ECO:0000313" key="8">
    <source>
        <dbReference type="Proteomes" id="UP000196320"/>
    </source>
</evidence>
<proteinExistence type="predicted"/>
<dbReference type="GO" id="GO:0003700">
    <property type="term" value="F:DNA-binding transcription factor activity"/>
    <property type="evidence" value="ECO:0007669"/>
    <property type="project" value="InterPro"/>
</dbReference>
<keyword evidence="8" id="KW-1185">Reference proteome</keyword>
<dbReference type="Gene3D" id="1.10.10.10">
    <property type="entry name" value="Winged helix-like DNA-binding domain superfamily/Winged helix DNA-binding domain"/>
    <property type="match status" value="1"/>
</dbReference>
<dbReference type="PANTHER" id="PTHR30363">
    <property type="entry name" value="HTH-TYPE TRANSCRIPTIONAL REGULATOR SRLR-RELATED"/>
    <property type="match status" value="1"/>
</dbReference>
<feature type="domain" description="HTH deoR-type" evidence="6">
    <location>
        <begin position="4"/>
        <end position="59"/>
    </location>
</feature>
<dbReference type="InterPro" id="IPR050313">
    <property type="entry name" value="Carb_Metab_HTH_regulators"/>
</dbReference>
<dbReference type="SUPFAM" id="SSF100950">
    <property type="entry name" value="NagB/RpiA/CoA transferase-like"/>
    <property type="match status" value="1"/>
</dbReference>
<dbReference type="AlphaFoldDB" id="A0A1R4K6N7"/>
<protein>
    <recommendedName>
        <fullName evidence="1">Lactose phosphotransferase system repressor</fullName>
    </recommendedName>
</protein>
<keyword evidence="3" id="KW-0805">Transcription regulation</keyword>
<evidence type="ECO:0000256" key="1">
    <source>
        <dbReference type="ARBA" id="ARBA00021390"/>
    </source>
</evidence>
<dbReference type="InterPro" id="IPR036388">
    <property type="entry name" value="WH-like_DNA-bd_sf"/>
</dbReference>
<dbReference type="InterPro" id="IPR037171">
    <property type="entry name" value="NagB/RpiA_transferase-like"/>
</dbReference>
<keyword evidence="4" id="KW-0804">Transcription</keyword>
<dbReference type="EMBL" id="FUKO01000023">
    <property type="protein sequence ID" value="SJN39977.1"/>
    <property type="molecule type" value="Genomic_DNA"/>
</dbReference>
<dbReference type="PANTHER" id="PTHR30363:SF4">
    <property type="entry name" value="GLYCEROL-3-PHOSPHATE REGULON REPRESSOR"/>
    <property type="match status" value="1"/>
</dbReference>
<evidence type="ECO:0000259" key="6">
    <source>
        <dbReference type="PROSITE" id="PS51000"/>
    </source>
</evidence>
<dbReference type="SMART" id="SM00420">
    <property type="entry name" value="HTH_DEOR"/>
    <property type="match status" value="1"/>
</dbReference>
<dbReference type="SUPFAM" id="SSF46785">
    <property type="entry name" value="Winged helix' DNA-binding domain"/>
    <property type="match status" value="1"/>
</dbReference>
<dbReference type="InterPro" id="IPR001034">
    <property type="entry name" value="DeoR_HTH"/>
</dbReference>
<dbReference type="OrthoDB" id="7688673at2"/>
<dbReference type="Proteomes" id="UP000196320">
    <property type="component" value="Unassembled WGS sequence"/>
</dbReference>
<sequence length="255" mass="27231">MYPAERQLAILAEARSGDGRVSVARLSARLGVTSTTIRRDLDDLERDGVLRRQHGGAQLVRTVPFEPALLVRRATDAAERGRIAQAVVQLLPDDGVVLLDSGALMLSVAEIFPTDRDLVVVTNNLPAAVVLAAHPCLTVIALPGRVRSLTQATVDERARARLEGLNVDLALLGANGLTSAGATTTIPAEAAIKHQMITTARRSVLAVTAPKVGVTSFCRFADVEEFEQIITDDRITENERDDLEGAGIELMVVTG</sequence>